<feature type="transmembrane region" description="Helical" evidence="1">
    <location>
        <begin position="112"/>
        <end position="132"/>
    </location>
</feature>
<dbReference type="AlphaFoldDB" id="A0A0K6GRW5"/>
<protein>
    <recommendedName>
        <fullName evidence="4">Yip1 domain</fullName>
    </recommendedName>
</protein>
<feature type="transmembrane region" description="Helical" evidence="1">
    <location>
        <begin position="88"/>
        <end position="106"/>
    </location>
</feature>
<dbReference type="Proteomes" id="UP000243535">
    <property type="component" value="Unassembled WGS sequence"/>
</dbReference>
<keyword evidence="1" id="KW-1133">Transmembrane helix</keyword>
<evidence type="ECO:0000313" key="3">
    <source>
        <dbReference type="Proteomes" id="UP000243535"/>
    </source>
</evidence>
<evidence type="ECO:0008006" key="4">
    <source>
        <dbReference type="Google" id="ProtNLM"/>
    </source>
</evidence>
<reference evidence="3" key="1">
    <citation type="submission" date="2015-08" db="EMBL/GenBank/DDBJ databases">
        <authorList>
            <person name="Varghese N."/>
        </authorList>
    </citation>
    <scope>NUCLEOTIDE SEQUENCE [LARGE SCALE GENOMIC DNA]</scope>
    <source>
        <strain evidence="3">DSM 17901</strain>
    </source>
</reference>
<dbReference type="OrthoDB" id="9135846at2"/>
<keyword evidence="1" id="KW-0472">Membrane</keyword>
<dbReference type="STRING" id="375574.GCA_001418035_00005"/>
<keyword evidence="1" id="KW-0812">Transmembrane</keyword>
<keyword evidence="3" id="KW-1185">Reference proteome</keyword>
<dbReference type="EMBL" id="CYHA01000001">
    <property type="protein sequence ID" value="CUA81367.1"/>
    <property type="molecule type" value="Genomic_DNA"/>
</dbReference>
<organism evidence="2 3">
    <name type="scientific">Gulbenkiania indica</name>
    <dbReference type="NCBI Taxonomy" id="375574"/>
    <lineage>
        <taxon>Bacteria</taxon>
        <taxon>Pseudomonadati</taxon>
        <taxon>Pseudomonadota</taxon>
        <taxon>Betaproteobacteria</taxon>
        <taxon>Neisseriales</taxon>
        <taxon>Chromobacteriaceae</taxon>
        <taxon>Gulbenkiania</taxon>
    </lineage>
</organism>
<proteinExistence type="predicted"/>
<accession>A0A0K6GRW5</accession>
<sequence length="192" mass="20103">MLPLLHDAIDLVRLRVRPLEAYQYPGWQPILVLALLGVAASADAPELGNNLLGRTAFLMLFTLVEMAGLVVFLRLWLRLAGVELRQSLFGLAVAASGLQLLEPLTSWLPDNLAAAAGLLLGLGSIAVLVNALSGVSGVPRLRVFAGVMLYALLAVLMLSMSLSVADGLGWITLPPDWLPAQGASSAGSASAI</sequence>
<gene>
    <name evidence="2" type="ORF">Ga0061063_0205</name>
</gene>
<evidence type="ECO:0000256" key="1">
    <source>
        <dbReference type="SAM" id="Phobius"/>
    </source>
</evidence>
<feature type="transmembrane region" description="Helical" evidence="1">
    <location>
        <begin position="144"/>
        <end position="165"/>
    </location>
</feature>
<feature type="transmembrane region" description="Helical" evidence="1">
    <location>
        <begin position="21"/>
        <end position="42"/>
    </location>
</feature>
<evidence type="ECO:0000313" key="2">
    <source>
        <dbReference type="EMBL" id="CUA81367.1"/>
    </source>
</evidence>
<name>A0A0K6GRW5_9NEIS</name>
<feature type="transmembrane region" description="Helical" evidence="1">
    <location>
        <begin position="54"/>
        <end position="76"/>
    </location>
</feature>
<dbReference type="RefSeq" id="WP_054284754.1">
    <property type="nucleotide sequence ID" value="NZ_CYHA01000001.1"/>
</dbReference>